<dbReference type="Proteomes" id="UP000288215">
    <property type="component" value="Unassembled WGS sequence"/>
</dbReference>
<evidence type="ECO:0000259" key="8">
    <source>
        <dbReference type="SMART" id="SM00382"/>
    </source>
</evidence>
<keyword evidence="3 7" id="KW-0235">DNA replication</keyword>
<evidence type="ECO:0000256" key="7">
    <source>
        <dbReference type="HAMAP-Rule" id="MF_01508"/>
    </source>
</evidence>
<accession>A0A444L8Z1</accession>
<evidence type="ECO:0000256" key="1">
    <source>
        <dbReference type="ARBA" id="ARBA00006878"/>
    </source>
</evidence>
<reference evidence="9 10" key="1">
    <citation type="submission" date="2018-12" db="EMBL/GenBank/DDBJ databases">
        <title>The complete genome of the methanogenic archaea of the candidate phylum Verstraetearchaeota, obtained from the metagenome of underground thermal water.</title>
        <authorList>
            <person name="Kadnikov V.V."/>
            <person name="Mardanov A.V."/>
            <person name="Beletsky A.V."/>
            <person name="Karnachuk O.V."/>
            <person name="Ravin N.V."/>
        </authorList>
    </citation>
    <scope>NUCLEOTIDE SEQUENCE [LARGE SCALE GENOMIC DNA]</scope>
    <source>
        <strain evidence="9">Ch88</strain>
    </source>
</reference>
<gene>
    <name evidence="7" type="primary">rfcL</name>
    <name evidence="9" type="ORF">Metus_0070</name>
</gene>
<evidence type="ECO:0000256" key="5">
    <source>
        <dbReference type="ARBA" id="ARBA00022840"/>
    </source>
</evidence>
<comment type="similarity">
    <text evidence="1 7">Belongs to the activator 1 small subunits family. RfcL subfamily.</text>
</comment>
<evidence type="ECO:0000256" key="2">
    <source>
        <dbReference type="ARBA" id="ARBA00014793"/>
    </source>
</evidence>
<dbReference type="HAMAP" id="MF_01508">
    <property type="entry name" value="RfcL"/>
    <property type="match status" value="1"/>
</dbReference>
<evidence type="ECO:0000256" key="4">
    <source>
        <dbReference type="ARBA" id="ARBA00022741"/>
    </source>
</evidence>
<sequence length="391" mass="43350">MTGEGLPWTERFKPASLMEIVGNYASAEQLLNWVKRSLEGGEGVKKGAMVYGPPGTGKTLSVELVAKELDLELIEMNASDFRTEELVEKVAGGAASQASLFGRRGKLIFMDEIDGISGREDRGGLSSIIATIRASKHPVVVGANDPWDPRFRGLREICEMIQFRRIRSQSIVVYLKKVAKKAGVTATDGALERIAEFSNGDLRAAINDFQMLATGRQTLNELEVRGLQFRVQERGSFDVMKELFSSKSALEAKLALEGTAMDPEMALQWINENIPNQYQSPKERAEAYDWLSRGDVFLGRVKRWQAWDLIGYALELAAGGAALAKSGEYRFVKYSFPKRISIMSQTKEERGAKREALDLIAKANHVSLKKAAFEYLPYIEIISGVGTRRSA</sequence>
<dbReference type="CDD" id="cd18140">
    <property type="entry name" value="HLD_clamp_RFC"/>
    <property type="match status" value="1"/>
</dbReference>
<protein>
    <recommendedName>
        <fullName evidence="2 7">Replication factor C large subunit</fullName>
        <shortName evidence="7">RFC large subunit</shortName>
    </recommendedName>
    <alternativeName>
        <fullName evidence="6 7">Clamp loader large subunit</fullName>
    </alternativeName>
</protein>
<dbReference type="InterPro" id="IPR003959">
    <property type="entry name" value="ATPase_AAA_core"/>
</dbReference>
<keyword evidence="4 7" id="KW-0547">Nucleotide-binding</keyword>
<feature type="domain" description="AAA+ ATPase" evidence="8">
    <location>
        <begin position="44"/>
        <end position="167"/>
    </location>
</feature>
<organism evidence="9 10">
    <name type="scientific">Methanosuratincola subterraneus</name>
    <dbReference type="NCBI Taxonomy" id="2593994"/>
    <lineage>
        <taxon>Archaea</taxon>
        <taxon>Thermoproteota</taxon>
        <taxon>Methanosuratincolia</taxon>
        <taxon>Candidatus Methanomethylicales</taxon>
        <taxon>Candidatus Methanomethylicaceae</taxon>
        <taxon>Candidatus Methanosuratincola (ex Vanwonterghem et al. 2016)</taxon>
    </lineage>
</organism>
<dbReference type="InterPro" id="IPR023935">
    <property type="entry name" value="Rep_factor-C_lsu"/>
</dbReference>
<keyword evidence="5 7" id="KW-0067">ATP-binding</keyword>
<evidence type="ECO:0000313" key="10">
    <source>
        <dbReference type="Proteomes" id="UP000288215"/>
    </source>
</evidence>
<dbReference type="Gene3D" id="3.40.50.300">
    <property type="entry name" value="P-loop containing nucleotide triphosphate hydrolases"/>
    <property type="match status" value="1"/>
</dbReference>
<comment type="caution">
    <text evidence="9">The sequence shown here is derived from an EMBL/GenBank/DDBJ whole genome shotgun (WGS) entry which is preliminary data.</text>
</comment>
<dbReference type="InterPro" id="IPR003593">
    <property type="entry name" value="AAA+_ATPase"/>
</dbReference>
<dbReference type="GO" id="GO:0006260">
    <property type="term" value="P:DNA replication"/>
    <property type="evidence" value="ECO:0007669"/>
    <property type="project" value="UniProtKB-UniRule"/>
</dbReference>
<dbReference type="AlphaFoldDB" id="A0A444L8Z1"/>
<dbReference type="GO" id="GO:0005524">
    <property type="term" value="F:ATP binding"/>
    <property type="evidence" value="ECO:0007669"/>
    <property type="project" value="UniProtKB-UniRule"/>
</dbReference>
<evidence type="ECO:0000256" key="3">
    <source>
        <dbReference type="ARBA" id="ARBA00022705"/>
    </source>
</evidence>
<comment type="subunit">
    <text evidence="7">Heteromultimer composed of small subunits (RfcS) and large subunits (RfcL).</text>
</comment>
<evidence type="ECO:0000313" key="9">
    <source>
        <dbReference type="EMBL" id="RWX74045.1"/>
    </source>
</evidence>
<dbReference type="EMBL" id="RXGA01000001">
    <property type="protein sequence ID" value="RWX74045.1"/>
    <property type="molecule type" value="Genomic_DNA"/>
</dbReference>
<dbReference type="NCBIfam" id="NF003229">
    <property type="entry name" value="PRK04195.1-5"/>
    <property type="match status" value="1"/>
</dbReference>
<dbReference type="Gene3D" id="1.10.8.60">
    <property type="match status" value="1"/>
</dbReference>
<comment type="function">
    <text evidence="7">Part of the RFC clamp loader complex which loads the PCNA sliding clamp onto DNA.</text>
</comment>
<dbReference type="PANTHER" id="PTHR23389">
    <property type="entry name" value="CHROMOSOME TRANSMISSION FIDELITY FACTOR 18"/>
    <property type="match status" value="1"/>
</dbReference>
<evidence type="ECO:0000256" key="6">
    <source>
        <dbReference type="ARBA" id="ARBA00032141"/>
    </source>
</evidence>
<dbReference type="InterPro" id="IPR027417">
    <property type="entry name" value="P-loop_NTPase"/>
</dbReference>
<proteinExistence type="inferred from homology"/>
<dbReference type="InterPro" id="IPR047854">
    <property type="entry name" value="RFC_lid"/>
</dbReference>
<dbReference type="SUPFAM" id="SSF52540">
    <property type="entry name" value="P-loop containing nucleoside triphosphate hydrolases"/>
    <property type="match status" value="1"/>
</dbReference>
<dbReference type="PANTHER" id="PTHR23389:SF6">
    <property type="entry name" value="REPLICATION FACTOR C SUBUNIT 1"/>
    <property type="match status" value="1"/>
</dbReference>
<feature type="binding site" evidence="7">
    <location>
        <begin position="52"/>
        <end position="59"/>
    </location>
    <ligand>
        <name>ATP</name>
        <dbReference type="ChEBI" id="CHEBI:30616"/>
    </ligand>
</feature>
<dbReference type="Pfam" id="PF21960">
    <property type="entry name" value="RCF1-5-like_lid"/>
    <property type="match status" value="1"/>
</dbReference>
<dbReference type="SMART" id="SM00382">
    <property type="entry name" value="AAA"/>
    <property type="match status" value="1"/>
</dbReference>
<dbReference type="Pfam" id="PF00004">
    <property type="entry name" value="AAA"/>
    <property type="match status" value="1"/>
</dbReference>
<dbReference type="GO" id="GO:0016887">
    <property type="term" value="F:ATP hydrolysis activity"/>
    <property type="evidence" value="ECO:0007669"/>
    <property type="project" value="InterPro"/>
</dbReference>
<dbReference type="GO" id="GO:0003689">
    <property type="term" value="F:DNA clamp loader activity"/>
    <property type="evidence" value="ECO:0007669"/>
    <property type="project" value="UniProtKB-UniRule"/>
</dbReference>
<name>A0A444L8Z1_METS7</name>